<dbReference type="GO" id="GO:0016529">
    <property type="term" value="C:sarcoplasmic reticulum"/>
    <property type="evidence" value="ECO:0007669"/>
    <property type="project" value="TreeGrafter"/>
</dbReference>
<reference evidence="2 3" key="1">
    <citation type="submission" date="2015-09" db="EMBL/GenBank/DDBJ databases">
        <title>Draft genome of the parasitic nematode Teladorsagia circumcincta isolate WARC Sus (inbred).</title>
        <authorList>
            <person name="Mitreva M."/>
        </authorList>
    </citation>
    <scope>NUCLEOTIDE SEQUENCE [LARGE SCALE GENOMIC DNA]</scope>
    <source>
        <strain evidence="2 3">S</strain>
    </source>
</reference>
<evidence type="ECO:0000259" key="1">
    <source>
        <dbReference type="Pfam" id="PF01365"/>
    </source>
</evidence>
<dbReference type="GO" id="GO:0070679">
    <property type="term" value="F:inositol 1,4,5 trisphosphate binding"/>
    <property type="evidence" value="ECO:0007669"/>
    <property type="project" value="TreeGrafter"/>
</dbReference>
<dbReference type="GO" id="GO:0005509">
    <property type="term" value="F:calcium ion binding"/>
    <property type="evidence" value="ECO:0007669"/>
    <property type="project" value="TreeGrafter"/>
</dbReference>
<dbReference type="EMBL" id="KZ409676">
    <property type="protein sequence ID" value="PIO53615.1"/>
    <property type="molecule type" value="Genomic_DNA"/>
</dbReference>
<dbReference type="PANTHER" id="PTHR13715">
    <property type="entry name" value="RYANODINE RECEPTOR AND IP3 RECEPTOR"/>
    <property type="match status" value="1"/>
</dbReference>
<sequence>FLDYLADLCVCRGEANKKVQELICNSVLSEKHRDILMETKLIDDEVHIGWLGQPLRKLVELAESSRKNTTDAEFLDYYR</sequence>
<dbReference type="GO" id="GO:0035091">
    <property type="term" value="F:phosphatidylinositol binding"/>
    <property type="evidence" value="ECO:0007669"/>
    <property type="project" value="TreeGrafter"/>
</dbReference>
<dbReference type="PANTHER" id="PTHR13715:SF102">
    <property type="entry name" value="INOSITOL 1,4,5-TRISPHOSPHATE RECEPTOR"/>
    <property type="match status" value="1"/>
</dbReference>
<evidence type="ECO:0000313" key="2">
    <source>
        <dbReference type="EMBL" id="PIO53615.1"/>
    </source>
</evidence>
<dbReference type="GO" id="GO:0030667">
    <property type="term" value="C:secretory granule membrane"/>
    <property type="evidence" value="ECO:0007669"/>
    <property type="project" value="TreeGrafter"/>
</dbReference>
<dbReference type="Pfam" id="PF01365">
    <property type="entry name" value="RYDR_ITPR"/>
    <property type="match status" value="1"/>
</dbReference>
<name>A0A2G9T6P5_TELCI</name>
<dbReference type="GO" id="GO:0005220">
    <property type="term" value="F:inositol 1,4,5-trisphosphate-gated calcium channel activity"/>
    <property type="evidence" value="ECO:0007669"/>
    <property type="project" value="TreeGrafter"/>
</dbReference>
<accession>A0A2G9T6P5</accession>
<dbReference type="InterPro" id="IPR000699">
    <property type="entry name" value="RIH_dom"/>
</dbReference>
<dbReference type="GO" id="GO:0005886">
    <property type="term" value="C:plasma membrane"/>
    <property type="evidence" value="ECO:0007669"/>
    <property type="project" value="TreeGrafter"/>
</dbReference>
<organism evidence="2 3">
    <name type="scientific">Teladorsagia circumcincta</name>
    <name type="common">Brown stomach worm</name>
    <name type="synonym">Ostertagia circumcincta</name>
    <dbReference type="NCBI Taxonomy" id="45464"/>
    <lineage>
        <taxon>Eukaryota</taxon>
        <taxon>Metazoa</taxon>
        <taxon>Ecdysozoa</taxon>
        <taxon>Nematoda</taxon>
        <taxon>Chromadorea</taxon>
        <taxon>Rhabditida</taxon>
        <taxon>Rhabditina</taxon>
        <taxon>Rhabditomorpha</taxon>
        <taxon>Strongyloidea</taxon>
        <taxon>Trichostrongylidae</taxon>
        <taxon>Teladorsagia</taxon>
    </lineage>
</organism>
<dbReference type="AlphaFoldDB" id="A0A2G9T6P5"/>
<feature type="non-terminal residue" evidence="2">
    <location>
        <position position="1"/>
    </location>
</feature>
<dbReference type="GO" id="GO:0051209">
    <property type="term" value="P:release of sequestered calcium ion into cytosol"/>
    <property type="evidence" value="ECO:0007669"/>
    <property type="project" value="TreeGrafter"/>
</dbReference>
<evidence type="ECO:0000313" key="3">
    <source>
        <dbReference type="Proteomes" id="UP000230423"/>
    </source>
</evidence>
<protein>
    <recommendedName>
        <fullName evidence="1">RIH domain-containing protein</fullName>
    </recommendedName>
</protein>
<dbReference type="Proteomes" id="UP000230423">
    <property type="component" value="Unassembled WGS sequence"/>
</dbReference>
<feature type="domain" description="RIH" evidence="1">
    <location>
        <begin position="1"/>
        <end position="41"/>
    </location>
</feature>
<proteinExistence type="predicted"/>
<dbReference type="InterPro" id="IPR015925">
    <property type="entry name" value="Ryanodine_IP3_receptor"/>
</dbReference>
<gene>
    <name evidence="2" type="ORF">TELCIR_25044</name>
</gene>
<keyword evidence="3" id="KW-1185">Reference proteome</keyword>
<dbReference type="OrthoDB" id="5872367at2759"/>
<dbReference type="GO" id="GO:0005789">
    <property type="term" value="C:endoplasmic reticulum membrane"/>
    <property type="evidence" value="ECO:0007669"/>
    <property type="project" value="TreeGrafter"/>
</dbReference>